<dbReference type="AlphaFoldDB" id="A0AAW4G7A6"/>
<dbReference type="InterPro" id="IPR038084">
    <property type="entry name" value="PduO/GlcC-like_sf"/>
</dbReference>
<dbReference type="SUPFAM" id="SSF143744">
    <property type="entry name" value="GlcG-like"/>
    <property type="match status" value="1"/>
</dbReference>
<sequence>MASQRTVLTLDDAEAVIAAARAKAAEISVPMALVVVDHAGQQIASQKMDDSPLMALGMAGGKAYTAVGMGQPTAMWEEAGTANASFAGSITSVPGFTPFGGGVPLHIDGVLVGALGVSGGSTEQDVTVADAGATALGR</sequence>
<organism evidence="1 2">
    <name type="scientific">Gordonia rubripertincta</name>
    <name type="common">Rhodococcus corallinus</name>
    <dbReference type="NCBI Taxonomy" id="36822"/>
    <lineage>
        <taxon>Bacteria</taxon>
        <taxon>Bacillati</taxon>
        <taxon>Actinomycetota</taxon>
        <taxon>Actinomycetes</taxon>
        <taxon>Mycobacteriales</taxon>
        <taxon>Gordoniaceae</taxon>
        <taxon>Gordonia</taxon>
    </lineage>
</organism>
<dbReference type="InterPro" id="IPR005624">
    <property type="entry name" value="PduO/GlcC-like"/>
</dbReference>
<name>A0AAW4G7A6_GORRU</name>
<proteinExistence type="predicted"/>
<dbReference type="RefSeq" id="WP_042377770.1">
    <property type="nucleotide sequence ID" value="NZ_CP059694.1"/>
</dbReference>
<evidence type="ECO:0000313" key="1">
    <source>
        <dbReference type="EMBL" id="MBM7279617.1"/>
    </source>
</evidence>
<dbReference type="PANTHER" id="PTHR34309">
    <property type="entry name" value="SLR1406 PROTEIN"/>
    <property type="match status" value="1"/>
</dbReference>
<dbReference type="Pfam" id="PF03928">
    <property type="entry name" value="HbpS-like"/>
    <property type="match status" value="1"/>
</dbReference>
<dbReference type="EMBL" id="JAFFGU010000010">
    <property type="protein sequence ID" value="MBM7279617.1"/>
    <property type="molecule type" value="Genomic_DNA"/>
</dbReference>
<accession>A0AAW4G7A6</accession>
<reference evidence="1" key="1">
    <citation type="submission" date="2021-02" db="EMBL/GenBank/DDBJ databases">
        <title>Taxonomy, biology and ecology of Rhodococcus bacteria occurring in California pistachio and other woody hosts as revealed by genome sequence analyses.</title>
        <authorList>
            <person name="Riely B."/>
            <person name="Gai Y."/>
        </authorList>
    </citation>
    <scope>NUCLEOTIDE SEQUENCE</scope>
    <source>
        <strain evidence="1">BP-295</strain>
    </source>
</reference>
<dbReference type="Gene3D" id="3.30.450.150">
    <property type="entry name" value="Haem-degrading domain"/>
    <property type="match status" value="1"/>
</dbReference>
<dbReference type="PANTHER" id="PTHR34309:SF1">
    <property type="entry name" value="PROTEIN GLCG"/>
    <property type="match status" value="1"/>
</dbReference>
<gene>
    <name evidence="1" type="ORF">JTZ10_17865</name>
</gene>
<comment type="caution">
    <text evidence="1">The sequence shown here is derived from an EMBL/GenBank/DDBJ whole genome shotgun (WGS) entry which is preliminary data.</text>
</comment>
<evidence type="ECO:0000313" key="2">
    <source>
        <dbReference type="Proteomes" id="UP001195196"/>
    </source>
</evidence>
<dbReference type="Proteomes" id="UP001195196">
    <property type="component" value="Unassembled WGS sequence"/>
</dbReference>
<dbReference type="InterPro" id="IPR052517">
    <property type="entry name" value="GlcG_carb_metab_protein"/>
</dbReference>
<protein>
    <submittedName>
        <fullName evidence="1">Heme-binding protein</fullName>
    </submittedName>
</protein>